<evidence type="ECO:0000256" key="1">
    <source>
        <dbReference type="ARBA" id="ARBA00022448"/>
    </source>
</evidence>
<evidence type="ECO:0000256" key="6">
    <source>
        <dbReference type="ARBA" id="ARBA00022847"/>
    </source>
</evidence>
<sequence>MILGVLIAIIAGLMLGLYALPEKYTKGYEFENTWGMMFLINMFIIPIAAGFLLVTGFNSIITNIPTDILWKMVFASVLWGVGAMMWGKAINHIGLSLGFSIFIGTVILVGSLLPFLVDGLPPSNVFSVILIGIIIVLLGVFFNGKAGILRQNENTENQDTSNNKNSSMIIGIIIAVAGGLLATGFSYANAFGRPYLHEASQQAGNPEWVTAVMVMIVIYVSGGLFVIPYFMYQLSVKKLWGKFSSSHTGKNIISTFIMALLNFAASGTFAFAAYKLGSSGNTVGYAIFNTSCVAVAIITGLLTGEWSKTGTKPKMFLYLGLITMTIGVVVIAVGNGMQ</sequence>
<dbReference type="GO" id="GO:0016020">
    <property type="term" value="C:membrane"/>
    <property type="evidence" value="ECO:0007669"/>
    <property type="project" value="InterPro"/>
</dbReference>
<evidence type="ECO:0000256" key="9">
    <source>
        <dbReference type="SAM" id="Phobius"/>
    </source>
</evidence>
<feature type="transmembrane region" description="Helical" evidence="9">
    <location>
        <begin position="168"/>
        <end position="188"/>
    </location>
</feature>
<keyword evidence="7 9" id="KW-1133">Transmembrane helix</keyword>
<evidence type="ECO:0000313" key="11">
    <source>
        <dbReference type="Proteomes" id="UP000318833"/>
    </source>
</evidence>
<feature type="transmembrane region" description="Helical" evidence="9">
    <location>
        <begin position="252"/>
        <end position="274"/>
    </location>
</feature>
<dbReference type="AlphaFoldDB" id="A0A554VNB3"/>
<feature type="transmembrane region" description="Helical" evidence="9">
    <location>
        <begin position="6"/>
        <end position="21"/>
    </location>
</feature>
<dbReference type="Pfam" id="PF06379">
    <property type="entry name" value="RhaT"/>
    <property type="match status" value="1"/>
</dbReference>
<keyword evidence="4" id="KW-0762">Sugar transport</keyword>
<keyword evidence="6" id="KW-0769">Symport</keyword>
<accession>A0A554VNB3</accession>
<feature type="transmembrane region" description="Helical" evidence="9">
    <location>
        <begin position="93"/>
        <end position="117"/>
    </location>
</feature>
<keyword evidence="11" id="KW-1185">Reference proteome</keyword>
<dbReference type="GO" id="GO:0015293">
    <property type="term" value="F:symporter activity"/>
    <property type="evidence" value="ECO:0007669"/>
    <property type="project" value="UniProtKB-KW"/>
</dbReference>
<evidence type="ECO:0000313" key="10">
    <source>
        <dbReference type="EMBL" id="TSE09837.1"/>
    </source>
</evidence>
<dbReference type="GO" id="GO:0015153">
    <property type="term" value="F:rhamnose transmembrane transporter activity"/>
    <property type="evidence" value="ECO:0007669"/>
    <property type="project" value="InterPro"/>
</dbReference>
<keyword evidence="8 9" id="KW-0472">Membrane</keyword>
<comment type="caution">
    <text evidence="10">The sequence shown here is derived from an EMBL/GenBank/DDBJ whole genome shotgun (WGS) entry which is preliminary data.</text>
</comment>
<keyword evidence="3" id="KW-0997">Cell inner membrane</keyword>
<keyword evidence="5 9" id="KW-0812">Transmembrane</keyword>
<dbReference type="EMBL" id="VLNR01000011">
    <property type="protein sequence ID" value="TSE09837.1"/>
    <property type="molecule type" value="Genomic_DNA"/>
</dbReference>
<evidence type="ECO:0000256" key="8">
    <source>
        <dbReference type="ARBA" id="ARBA00023136"/>
    </source>
</evidence>
<keyword evidence="2" id="KW-1003">Cell membrane</keyword>
<proteinExistence type="predicted"/>
<dbReference type="RefSeq" id="WP_109438892.1">
    <property type="nucleotide sequence ID" value="NZ_CANLFO010000001.1"/>
</dbReference>
<feature type="transmembrane region" description="Helical" evidence="9">
    <location>
        <begin position="123"/>
        <end position="142"/>
    </location>
</feature>
<dbReference type="Proteomes" id="UP000318833">
    <property type="component" value="Unassembled WGS sequence"/>
</dbReference>
<evidence type="ECO:0000256" key="4">
    <source>
        <dbReference type="ARBA" id="ARBA00022597"/>
    </source>
</evidence>
<name>A0A554VNB3_9FLAO</name>
<dbReference type="OrthoDB" id="9777499at2"/>
<dbReference type="InterPro" id="IPR004673">
    <property type="entry name" value="L-rhamnose-proton_sym_RhaT"/>
</dbReference>
<protein>
    <submittedName>
        <fullName evidence="10">Rhamnose/proton symporter RhaT</fullName>
    </submittedName>
</protein>
<feature type="transmembrane region" description="Helical" evidence="9">
    <location>
        <begin position="208"/>
        <end position="231"/>
    </location>
</feature>
<feature type="transmembrane region" description="Helical" evidence="9">
    <location>
        <begin position="286"/>
        <end position="304"/>
    </location>
</feature>
<keyword evidence="1" id="KW-0813">Transport</keyword>
<gene>
    <name evidence="10" type="ORF">FOF46_07430</name>
</gene>
<organism evidence="10 11">
    <name type="scientific">Aquimarina algiphila</name>
    <dbReference type="NCBI Taxonomy" id="2047982"/>
    <lineage>
        <taxon>Bacteria</taxon>
        <taxon>Pseudomonadati</taxon>
        <taxon>Bacteroidota</taxon>
        <taxon>Flavobacteriia</taxon>
        <taxon>Flavobacteriales</taxon>
        <taxon>Flavobacteriaceae</taxon>
        <taxon>Aquimarina</taxon>
    </lineage>
</organism>
<reference evidence="10 11" key="1">
    <citation type="submission" date="2019-07" db="EMBL/GenBank/DDBJ databases">
        <title>The draft genome sequence of Aquimarina algiphila M91.</title>
        <authorList>
            <person name="Meng X."/>
        </authorList>
    </citation>
    <scope>NUCLEOTIDE SEQUENCE [LARGE SCALE GENOMIC DNA]</scope>
    <source>
        <strain evidence="10 11">M91</strain>
    </source>
</reference>
<evidence type="ECO:0000256" key="3">
    <source>
        <dbReference type="ARBA" id="ARBA00022519"/>
    </source>
</evidence>
<feature type="transmembrane region" description="Helical" evidence="9">
    <location>
        <begin position="316"/>
        <end position="337"/>
    </location>
</feature>
<feature type="transmembrane region" description="Helical" evidence="9">
    <location>
        <begin position="33"/>
        <end position="56"/>
    </location>
</feature>
<evidence type="ECO:0000256" key="7">
    <source>
        <dbReference type="ARBA" id="ARBA00022989"/>
    </source>
</evidence>
<evidence type="ECO:0000256" key="2">
    <source>
        <dbReference type="ARBA" id="ARBA00022475"/>
    </source>
</evidence>
<evidence type="ECO:0000256" key="5">
    <source>
        <dbReference type="ARBA" id="ARBA00022692"/>
    </source>
</evidence>